<protein>
    <submittedName>
        <fullName evidence="1">Uncharacterized protein</fullName>
    </submittedName>
</protein>
<name>A0A382IP71_9ZZZZ</name>
<organism evidence="1">
    <name type="scientific">marine metagenome</name>
    <dbReference type="NCBI Taxonomy" id="408172"/>
    <lineage>
        <taxon>unclassified sequences</taxon>
        <taxon>metagenomes</taxon>
        <taxon>ecological metagenomes</taxon>
    </lineage>
</organism>
<evidence type="ECO:0000313" key="1">
    <source>
        <dbReference type="EMBL" id="SVC01450.1"/>
    </source>
</evidence>
<reference evidence="1" key="1">
    <citation type="submission" date="2018-05" db="EMBL/GenBank/DDBJ databases">
        <authorList>
            <person name="Lanie J.A."/>
            <person name="Ng W.-L."/>
            <person name="Kazmierczak K.M."/>
            <person name="Andrzejewski T.M."/>
            <person name="Davidsen T.M."/>
            <person name="Wayne K.J."/>
            <person name="Tettelin H."/>
            <person name="Glass J.I."/>
            <person name="Rusch D."/>
            <person name="Podicherti R."/>
            <person name="Tsui H.-C.T."/>
            <person name="Winkler M.E."/>
        </authorList>
    </citation>
    <scope>NUCLEOTIDE SEQUENCE</scope>
</reference>
<dbReference type="SUPFAM" id="SSF49899">
    <property type="entry name" value="Concanavalin A-like lectins/glucanases"/>
    <property type="match status" value="1"/>
</dbReference>
<dbReference type="InterPro" id="IPR013320">
    <property type="entry name" value="ConA-like_dom_sf"/>
</dbReference>
<sequence>MKFETKRITAILTALMVAFLFVSLTHAKVVENVPPVGVWLFEEGKGTVAKDSSEGLNKNDGTLKGAVKWVKGKFGSGLEFSGKATDYVEIPNSESLGMTEQMTVVLWFKTAKAMAEADKWAQRQVVIGKHYTEYEIGLYPLGSIHTYTNKGDGKGYDEGIYASMKGKVDDDWKLGTWYHLAWT</sequence>
<dbReference type="Gene3D" id="2.60.120.200">
    <property type="match status" value="1"/>
</dbReference>
<dbReference type="AlphaFoldDB" id="A0A382IP71"/>
<feature type="non-terminal residue" evidence="1">
    <location>
        <position position="183"/>
    </location>
</feature>
<proteinExistence type="predicted"/>
<accession>A0A382IP71</accession>
<dbReference type="Pfam" id="PF13385">
    <property type="entry name" value="Laminin_G_3"/>
    <property type="match status" value="1"/>
</dbReference>
<dbReference type="EMBL" id="UINC01068662">
    <property type="protein sequence ID" value="SVC01450.1"/>
    <property type="molecule type" value="Genomic_DNA"/>
</dbReference>
<gene>
    <name evidence="1" type="ORF">METZ01_LOCUS254304</name>
</gene>